<evidence type="ECO:0000313" key="2">
    <source>
        <dbReference type="EMBL" id="KFF06103.1"/>
    </source>
</evidence>
<dbReference type="RefSeq" id="WP_051892561.1">
    <property type="nucleotide sequence ID" value="NZ_JPRL01000001.1"/>
</dbReference>
<dbReference type="AlphaFoldDB" id="A0A085ZNT9"/>
<evidence type="ECO:0000256" key="1">
    <source>
        <dbReference type="SAM" id="Phobius"/>
    </source>
</evidence>
<keyword evidence="1" id="KW-1133">Transmembrane helix</keyword>
<accession>A0A085ZNT9</accession>
<keyword evidence="1" id="KW-0812">Transmembrane</keyword>
<evidence type="ECO:0000313" key="3">
    <source>
        <dbReference type="Proteomes" id="UP000028715"/>
    </source>
</evidence>
<organism evidence="2 3">
    <name type="scientific">Flavobacterium reichenbachii</name>
    <dbReference type="NCBI Taxonomy" id="362418"/>
    <lineage>
        <taxon>Bacteria</taxon>
        <taxon>Pseudomonadati</taxon>
        <taxon>Bacteroidota</taxon>
        <taxon>Flavobacteriia</taxon>
        <taxon>Flavobacteriales</taxon>
        <taxon>Flavobacteriaceae</taxon>
        <taxon>Flavobacterium</taxon>
    </lineage>
</organism>
<dbReference type="EMBL" id="JPRL01000001">
    <property type="protein sequence ID" value="KFF06103.1"/>
    <property type="molecule type" value="Genomic_DNA"/>
</dbReference>
<proteinExistence type="predicted"/>
<reference evidence="2 3" key="1">
    <citation type="submission" date="2014-07" db="EMBL/GenBank/DDBJ databases">
        <title>Genome of Flavobacterium reichenbachii LMG 25512.</title>
        <authorList>
            <person name="Stropko S.J."/>
            <person name="Pipes S.E."/>
            <person name="Newman J.D."/>
        </authorList>
    </citation>
    <scope>NUCLEOTIDE SEQUENCE [LARGE SCALE GENOMIC DNA]</scope>
    <source>
        <strain evidence="2 3">LMG 25512</strain>
    </source>
</reference>
<feature type="transmembrane region" description="Helical" evidence="1">
    <location>
        <begin position="17"/>
        <end position="38"/>
    </location>
</feature>
<dbReference type="OrthoDB" id="3078409at2"/>
<sequence length="177" mass="20952">MTSNEITFFFTNNKDTLTILISSFVGLLTFCTLLKAIIEYRLQGRQKRAELFDKFKTTLMTENRIITINSYLEDDDINLINIPLIDRYYFLGYYEQIAIAVNSGLIKKDVAHYMFGYFAICCWKSDNFWAGINKESYYWSIFKKYVDNMQSLEDRNINKSNLKKMLDNLTGRSNFKY</sequence>
<dbReference type="eggNOG" id="ENOG5034310">
    <property type="taxonomic scope" value="Bacteria"/>
</dbReference>
<dbReference type="STRING" id="362418.IW19_11440"/>
<dbReference type="Proteomes" id="UP000028715">
    <property type="component" value="Unassembled WGS sequence"/>
</dbReference>
<comment type="caution">
    <text evidence="2">The sequence shown here is derived from an EMBL/GenBank/DDBJ whole genome shotgun (WGS) entry which is preliminary data.</text>
</comment>
<evidence type="ECO:0008006" key="4">
    <source>
        <dbReference type="Google" id="ProtNLM"/>
    </source>
</evidence>
<keyword evidence="1" id="KW-0472">Membrane</keyword>
<gene>
    <name evidence="2" type="ORF">IW19_11440</name>
</gene>
<protein>
    <recommendedName>
        <fullName evidence="4">DUF4760 domain-containing protein</fullName>
    </recommendedName>
</protein>
<name>A0A085ZNT9_9FLAO</name>
<keyword evidence="3" id="KW-1185">Reference proteome</keyword>